<gene>
    <name evidence="2" type="ORF">A3F84_00205</name>
</gene>
<keyword evidence="1" id="KW-1133">Transmembrane helix</keyword>
<organism evidence="2 3">
    <name type="scientific">Handelsmanbacteria sp. (strain RIFCSPLOWO2_12_FULL_64_10)</name>
    <dbReference type="NCBI Taxonomy" id="1817868"/>
    <lineage>
        <taxon>Bacteria</taxon>
        <taxon>Candidatus Handelsmaniibacteriota</taxon>
    </lineage>
</organism>
<dbReference type="EMBL" id="MFKF01000015">
    <property type="protein sequence ID" value="OGG57104.1"/>
    <property type="molecule type" value="Genomic_DNA"/>
</dbReference>
<dbReference type="Proteomes" id="UP000178606">
    <property type="component" value="Unassembled WGS sequence"/>
</dbReference>
<proteinExistence type="predicted"/>
<comment type="caution">
    <text evidence="2">The sequence shown here is derived from an EMBL/GenBank/DDBJ whole genome shotgun (WGS) entry which is preliminary data.</text>
</comment>
<feature type="transmembrane region" description="Helical" evidence="1">
    <location>
        <begin position="37"/>
        <end position="58"/>
    </location>
</feature>
<reference evidence="2 3" key="1">
    <citation type="journal article" date="2016" name="Nat. Commun.">
        <title>Thousands of microbial genomes shed light on interconnected biogeochemical processes in an aquifer system.</title>
        <authorList>
            <person name="Anantharaman K."/>
            <person name="Brown C.T."/>
            <person name="Hug L.A."/>
            <person name="Sharon I."/>
            <person name="Castelle C.J."/>
            <person name="Probst A.J."/>
            <person name="Thomas B.C."/>
            <person name="Singh A."/>
            <person name="Wilkins M.J."/>
            <person name="Karaoz U."/>
            <person name="Brodie E.L."/>
            <person name="Williams K.H."/>
            <person name="Hubbard S.S."/>
            <person name="Banfield J.F."/>
        </authorList>
    </citation>
    <scope>NUCLEOTIDE SEQUENCE [LARGE SCALE GENOMIC DNA]</scope>
    <source>
        <strain evidence="3">RIFCSPLOWO2_12_FULL_64_10</strain>
    </source>
</reference>
<protein>
    <submittedName>
        <fullName evidence="2">Uncharacterized protein</fullName>
    </submittedName>
</protein>
<evidence type="ECO:0000256" key="1">
    <source>
        <dbReference type="SAM" id="Phobius"/>
    </source>
</evidence>
<dbReference type="AlphaFoldDB" id="A0A1F6D6N2"/>
<keyword evidence="1" id="KW-0812">Transmembrane</keyword>
<feature type="transmembrane region" description="Helical" evidence="1">
    <location>
        <begin position="12"/>
        <end position="31"/>
    </location>
</feature>
<evidence type="ECO:0000313" key="2">
    <source>
        <dbReference type="EMBL" id="OGG57104.1"/>
    </source>
</evidence>
<sequence>MNEDQRKWLADGLKGIGNMATAALLFGSMVSDKPVKVWIIIIGVIVLLSCYGIGYTILKRMDKDGINGN</sequence>
<keyword evidence="1" id="KW-0472">Membrane</keyword>
<accession>A0A1F6D6N2</accession>
<evidence type="ECO:0000313" key="3">
    <source>
        <dbReference type="Proteomes" id="UP000178606"/>
    </source>
</evidence>
<name>A0A1F6D6N2_HANXR</name>